<gene>
    <name evidence="3" type="ORF">CHIRRI_LOCUS13172</name>
</gene>
<evidence type="ECO:0000313" key="3">
    <source>
        <dbReference type="EMBL" id="CAG9810358.1"/>
    </source>
</evidence>
<accession>A0A9N9S8Q6</accession>
<reference evidence="3" key="1">
    <citation type="submission" date="2022-01" db="EMBL/GenBank/DDBJ databases">
        <authorList>
            <person name="King R."/>
        </authorList>
    </citation>
    <scope>NUCLEOTIDE SEQUENCE</scope>
</reference>
<name>A0A9N9S8Q6_9DIPT</name>
<protein>
    <submittedName>
        <fullName evidence="3">Uncharacterized protein</fullName>
    </submittedName>
</protein>
<feature type="chain" id="PRO_5040396182" evidence="2">
    <location>
        <begin position="18"/>
        <end position="251"/>
    </location>
</feature>
<evidence type="ECO:0000313" key="4">
    <source>
        <dbReference type="Proteomes" id="UP001153620"/>
    </source>
</evidence>
<feature type="signal peptide" evidence="2">
    <location>
        <begin position="1"/>
        <end position="17"/>
    </location>
</feature>
<keyword evidence="4" id="KW-1185">Reference proteome</keyword>
<dbReference type="Proteomes" id="UP001153620">
    <property type="component" value="Chromosome 4"/>
</dbReference>
<evidence type="ECO:0000256" key="1">
    <source>
        <dbReference type="SAM" id="MobiDB-lite"/>
    </source>
</evidence>
<sequence>MFIKFVVILMIFGYISTHEIVQNPDDQPETSTKSIQEDTTIENIPDSTKNPDSIDSPESTDNPDNPVAPQNSTEAPKPKEAEIPTQIQQDDIQSDTQNDIQQSRQNLIINQISSLSEHILDLVEMYANQNTLNVKSPKNSTKRQFFLSFMTEKSNDSNLIRKMTVNNNFQATNIAPTQVYVENGTGQKQPPSPNIQMTLPGMNQQQQQIPLQNEQNYQDRNYVNEDQRRFPNSYQQPYPMQRGVTRFYNDE</sequence>
<dbReference type="AlphaFoldDB" id="A0A9N9S8Q6"/>
<dbReference type="EMBL" id="OU895880">
    <property type="protein sequence ID" value="CAG9810358.1"/>
    <property type="molecule type" value="Genomic_DNA"/>
</dbReference>
<reference evidence="3" key="2">
    <citation type="submission" date="2022-10" db="EMBL/GenBank/DDBJ databases">
        <authorList>
            <consortium name="ENA_rothamsted_submissions"/>
            <consortium name="culmorum"/>
            <person name="King R."/>
        </authorList>
    </citation>
    <scope>NUCLEOTIDE SEQUENCE</scope>
</reference>
<proteinExistence type="predicted"/>
<organism evidence="3 4">
    <name type="scientific">Chironomus riparius</name>
    <dbReference type="NCBI Taxonomy" id="315576"/>
    <lineage>
        <taxon>Eukaryota</taxon>
        <taxon>Metazoa</taxon>
        <taxon>Ecdysozoa</taxon>
        <taxon>Arthropoda</taxon>
        <taxon>Hexapoda</taxon>
        <taxon>Insecta</taxon>
        <taxon>Pterygota</taxon>
        <taxon>Neoptera</taxon>
        <taxon>Endopterygota</taxon>
        <taxon>Diptera</taxon>
        <taxon>Nematocera</taxon>
        <taxon>Chironomoidea</taxon>
        <taxon>Chironomidae</taxon>
        <taxon>Chironominae</taxon>
        <taxon>Chironomus</taxon>
    </lineage>
</organism>
<feature type="region of interest" description="Disordered" evidence="1">
    <location>
        <begin position="22"/>
        <end position="82"/>
    </location>
</feature>
<feature type="compositionally biased region" description="Polar residues" evidence="1">
    <location>
        <begin position="29"/>
        <end position="74"/>
    </location>
</feature>
<evidence type="ECO:0000256" key="2">
    <source>
        <dbReference type="SAM" id="SignalP"/>
    </source>
</evidence>
<keyword evidence="2" id="KW-0732">Signal</keyword>